<accession>A0AAV4QX28</accession>
<evidence type="ECO:0000313" key="2">
    <source>
        <dbReference type="EMBL" id="GIY12258.1"/>
    </source>
</evidence>
<name>A0AAV4QX28_9ARAC</name>
<feature type="region of interest" description="Disordered" evidence="1">
    <location>
        <begin position="96"/>
        <end position="116"/>
    </location>
</feature>
<sequence length="152" mass="17397">MHLPHDLKLRSKQRASLPSLFRNLKKKDEFKVPMCMQWWHSKAMRNRPLCRAVLGGERLTASPSKLKPHSTFSHIKKERKEKLASKLCASCPTPFTSHRNMNGEGSRAPPSRRDRSITAFQIQETTRDLCSTDERRDGANMSCDFGYLCAPP</sequence>
<protein>
    <submittedName>
        <fullName evidence="2">Uncharacterized protein</fullName>
    </submittedName>
</protein>
<dbReference type="EMBL" id="BPLQ01005009">
    <property type="protein sequence ID" value="GIY12258.1"/>
    <property type="molecule type" value="Genomic_DNA"/>
</dbReference>
<proteinExistence type="predicted"/>
<organism evidence="2 3">
    <name type="scientific">Caerostris darwini</name>
    <dbReference type="NCBI Taxonomy" id="1538125"/>
    <lineage>
        <taxon>Eukaryota</taxon>
        <taxon>Metazoa</taxon>
        <taxon>Ecdysozoa</taxon>
        <taxon>Arthropoda</taxon>
        <taxon>Chelicerata</taxon>
        <taxon>Arachnida</taxon>
        <taxon>Araneae</taxon>
        <taxon>Araneomorphae</taxon>
        <taxon>Entelegynae</taxon>
        <taxon>Araneoidea</taxon>
        <taxon>Araneidae</taxon>
        <taxon>Caerostris</taxon>
    </lineage>
</organism>
<comment type="caution">
    <text evidence="2">The sequence shown here is derived from an EMBL/GenBank/DDBJ whole genome shotgun (WGS) entry which is preliminary data.</text>
</comment>
<gene>
    <name evidence="2" type="ORF">CDAR_389991</name>
</gene>
<dbReference type="AlphaFoldDB" id="A0AAV4QX28"/>
<reference evidence="2 3" key="1">
    <citation type="submission" date="2021-06" db="EMBL/GenBank/DDBJ databases">
        <title>Caerostris darwini draft genome.</title>
        <authorList>
            <person name="Kono N."/>
            <person name="Arakawa K."/>
        </authorList>
    </citation>
    <scope>NUCLEOTIDE SEQUENCE [LARGE SCALE GENOMIC DNA]</scope>
</reference>
<evidence type="ECO:0000313" key="3">
    <source>
        <dbReference type="Proteomes" id="UP001054837"/>
    </source>
</evidence>
<dbReference type="Proteomes" id="UP001054837">
    <property type="component" value="Unassembled WGS sequence"/>
</dbReference>
<keyword evidence="3" id="KW-1185">Reference proteome</keyword>
<evidence type="ECO:0000256" key="1">
    <source>
        <dbReference type="SAM" id="MobiDB-lite"/>
    </source>
</evidence>